<organism evidence="1">
    <name type="scientific">Arundo donax</name>
    <name type="common">Giant reed</name>
    <name type="synonym">Donax arundinaceus</name>
    <dbReference type="NCBI Taxonomy" id="35708"/>
    <lineage>
        <taxon>Eukaryota</taxon>
        <taxon>Viridiplantae</taxon>
        <taxon>Streptophyta</taxon>
        <taxon>Embryophyta</taxon>
        <taxon>Tracheophyta</taxon>
        <taxon>Spermatophyta</taxon>
        <taxon>Magnoliopsida</taxon>
        <taxon>Liliopsida</taxon>
        <taxon>Poales</taxon>
        <taxon>Poaceae</taxon>
        <taxon>PACMAD clade</taxon>
        <taxon>Arundinoideae</taxon>
        <taxon>Arundineae</taxon>
        <taxon>Arundo</taxon>
    </lineage>
</organism>
<reference evidence="1" key="1">
    <citation type="submission" date="2014-09" db="EMBL/GenBank/DDBJ databases">
        <authorList>
            <person name="Magalhaes I.L.F."/>
            <person name="Oliveira U."/>
            <person name="Santos F.R."/>
            <person name="Vidigal T.H.D.A."/>
            <person name="Brescovit A.D."/>
            <person name="Santos A.J."/>
        </authorList>
    </citation>
    <scope>NUCLEOTIDE SEQUENCE</scope>
    <source>
        <tissue evidence="1">Shoot tissue taken approximately 20 cm above the soil surface</tissue>
    </source>
</reference>
<reference evidence="1" key="2">
    <citation type="journal article" date="2015" name="Data Brief">
        <title>Shoot transcriptome of the giant reed, Arundo donax.</title>
        <authorList>
            <person name="Barrero R.A."/>
            <person name="Guerrero F.D."/>
            <person name="Moolhuijzen P."/>
            <person name="Goolsby J.A."/>
            <person name="Tidwell J."/>
            <person name="Bellgard S.E."/>
            <person name="Bellgard M.I."/>
        </authorList>
    </citation>
    <scope>NUCLEOTIDE SEQUENCE</scope>
    <source>
        <tissue evidence="1">Shoot tissue taken approximately 20 cm above the soil surface</tissue>
    </source>
</reference>
<name>A0A0A8ZMA4_ARUDO</name>
<sequence>MILSEPIRKSHMHTWFILSVITIY</sequence>
<dbReference type="AlphaFoldDB" id="A0A0A8ZMA4"/>
<protein>
    <submittedName>
        <fullName evidence="1">Uncharacterized protein</fullName>
    </submittedName>
</protein>
<proteinExistence type="predicted"/>
<accession>A0A0A8ZMA4</accession>
<dbReference type="EMBL" id="GBRH01260015">
    <property type="protein sequence ID" value="JAD37880.1"/>
    <property type="molecule type" value="Transcribed_RNA"/>
</dbReference>
<evidence type="ECO:0000313" key="1">
    <source>
        <dbReference type="EMBL" id="JAD37880.1"/>
    </source>
</evidence>